<dbReference type="EMBL" id="WSFT01000029">
    <property type="protein sequence ID" value="MBS4538225.1"/>
    <property type="molecule type" value="Genomic_DNA"/>
</dbReference>
<name>A0A942UVF3_9FIRM</name>
<dbReference type="Proteomes" id="UP000724672">
    <property type="component" value="Unassembled WGS sequence"/>
</dbReference>
<dbReference type="InterPro" id="IPR036365">
    <property type="entry name" value="PGBD-like_sf"/>
</dbReference>
<dbReference type="GO" id="GO:0008745">
    <property type="term" value="F:N-acetylmuramoyl-L-alanine amidase activity"/>
    <property type="evidence" value="ECO:0007669"/>
    <property type="project" value="InterPro"/>
</dbReference>
<reference evidence="3" key="1">
    <citation type="submission" date="2019-12" db="EMBL/GenBank/DDBJ databases">
        <title>Clostridiaceae gen. nov. sp. nov., isolated from sediment in Xinjiang, China.</title>
        <authorList>
            <person name="Zhang R."/>
        </authorList>
    </citation>
    <scope>NUCLEOTIDE SEQUENCE</scope>
    <source>
        <strain evidence="3">D2Q-11</strain>
    </source>
</reference>
<proteinExistence type="predicted"/>
<evidence type="ECO:0000259" key="1">
    <source>
        <dbReference type="Pfam" id="PF01471"/>
    </source>
</evidence>
<sequence>MFSVNNTTFDPGHYAGANIAPRCSNRYSEGDNMLLLGLALNKEFGSPLTRYNGKDVSFPNRTAMAKKNGSKYLVSLHTNYPTDGVICFISVSRPEDKIVAEKIGKTVANKLGIQFRGVRTRKNSYGTDYYGMIRIPQRYGIHGIIVEHGSHREHCSNTDEKRRLIIEAYREVFEGKTSTKDNGIKEKYNNGIIDLPAKGYWTIADNDREISFMQEELNIIGYELEIDGNFGPNTLEAVKEFQEFYDLEVDGYVGPNTVEKIGEVVEALEKNGIIDLPGKGYFTTKDEGYEVKLIQQTLKEIGFKLVVDGIYGSETRGAIKLFQAKYGLKVDGYAGKETVRALNNIIKEINIPTRRVIINGEQIGAFKVTDNIVEQVKENLDKADKIEIEKVE</sequence>
<gene>
    <name evidence="3" type="ORF">GOQ27_07105</name>
</gene>
<dbReference type="Pfam" id="PF01471">
    <property type="entry name" value="PG_binding_1"/>
    <property type="match status" value="2"/>
</dbReference>
<dbReference type="Pfam" id="PF01520">
    <property type="entry name" value="Amidase_3"/>
    <property type="match status" value="1"/>
</dbReference>
<evidence type="ECO:0000313" key="3">
    <source>
        <dbReference type="EMBL" id="MBS4538225.1"/>
    </source>
</evidence>
<feature type="domain" description="Peptidoglycan binding-like" evidence="1">
    <location>
        <begin position="209"/>
        <end position="260"/>
    </location>
</feature>
<evidence type="ECO:0000313" key="4">
    <source>
        <dbReference type="Proteomes" id="UP000724672"/>
    </source>
</evidence>
<dbReference type="InterPro" id="IPR036366">
    <property type="entry name" value="PGBDSf"/>
</dbReference>
<dbReference type="InterPro" id="IPR002477">
    <property type="entry name" value="Peptidoglycan-bd-like"/>
</dbReference>
<feature type="domain" description="Peptidoglycan binding-like" evidence="1">
    <location>
        <begin position="288"/>
        <end position="342"/>
    </location>
</feature>
<dbReference type="SUPFAM" id="SSF53187">
    <property type="entry name" value="Zn-dependent exopeptidases"/>
    <property type="match status" value="1"/>
</dbReference>
<dbReference type="RefSeq" id="WP_203366152.1">
    <property type="nucleotide sequence ID" value="NZ_WSFT01000029.1"/>
</dbReference>
<dbReference type="Gene3D" id="3.40.630.40">
    <property type="entry name" value="Zn-dependent exopeptidases"/>
    <property type="match status" value="1"/>
</dbReference>
<keyword evidence="4" id="KW-1185">Reference proteome</keyword>
<feature type="domain" description="MurNAc-LAA" evidence="2">
    <location>
        <begin position="24"/>
        <end position="170"/>
    </location>
</feature>
<comment type="caution">
    <text evidence="3">The sequence shown here is derived from an EMBL/GenBank/DDBJ whole genome shotgun (WGS) entry which is preliminary data.</text>
</comment>
<accession>A0A942UVF3</accession>
<protein>
    <submittedName>
        <fullName evidence="3">Peptidoglycan-binding protein</fullName>
    </submittedName>
</protein>
<dbReference type="Gene3D" id="1.10.101.10">
    <property type="entry name" value="PGBD-like superfamily/PGBD"/>
    <property type="match status" value="2"/>
</dbReference>
<organism evidence="3 4">
    <name type="scientific">Anaeromonas frigoriresistens</name>
    <dbReference type="NCBI Taxonomy" id="2683708"/>
    <lineage>
        <taxon>Bacteria</taxon>
        <taxon>Bacillati</taxon>
        <taxon>Bacillota</taxon>
        <taxon>Tissierellia</taxon>
        <taxon>Tissierellales</taxon>
        <taxon>Thermohalobacteraceae</taxon>
        <taxon>Anaeromonas</taxon>
    </lineage>
</organism>
<dbReference type="SUPFAM" id="SSF47090">
    <property type="entry name" value="PGBD-like"/>
    <property type="match status" value="2"/>
</dbReference>
<evidence type="ECO:0000259" key="2">
    <source>
        <dbReference type="Pfam" id="PF01520"/>
    </source>
</evidence>
<dbReference type="AlphaFoldDB" id="A0A942UVF3"/>
<dbReference type="GO" id="GO:0009253">
    <property type="term" value="P:peptidoglycan catabolic process"/>
    <property type="evidence" value="ECO:0007669"/>
    <property type="project" value="InterPro"/>
</dbReference>
<dbReference type="InterPro" id="IPR002508">
    <property type="entry name" value="MurNAc-LAA_cat"/>
</dbReference>